<dbReference type="Proteomes" id="UP001464923">
    <property type="component" value="Unassembled WGS sequence"/>
</dbReference>
<organism evidence="3 4">
    <name type="scientific">Pseudonocardia tropica</name>
    <dbReference type="NCBI Taxonomy" id="681289"/>
    <lineage>
        <taxon>Bacteria</taxon>
        <taxon>Bacillati</taxon>
        <taxon>Actinomycetota</taxon>
        <taxon>Actinomycetes</taxon>
        <taxon>Pseudonocardiales</taxon>
        <taxon>Pseudonocardiaceae</taxon>
        <taxon>Pseudonocardia</taxon>
    </lineage>
</organism>
<evidence type="ECO:0000313" key="3">
    <source>
        <dbReference type="EMBL" id="MEQ3542136.1"/>
    </source>
</evidence>
<feature type="compositionally biased region" description="Polar residues" evidence="1">
    <location>
        <begin position="1"/>
        <end position="13"/>
    </location>
</feature>
<protein>
    <submittedName>
        <fullName evidence="3">Uncharacterized protein</fullName>
    </submittedName>
</protein>
<keyword evidence="2" id="KW-1133">Transmembrane helix</keyword>
<keyword evidence="4" id="KW-1185">Reference proteome</keyword>
<sequence>MTVQPSDDNSNGRAQPGYSGPPVPPTRLGSVVHGGDGEAYRRVRTLLFLALALLLAFGWVAGMLIPPA</sequence>
<reference evidence="3 4" key="1">
    <citation type="submission" date="2024-03" db="EMBL/GenBank/DDBJ databases">
        <title>Draft genome sequence of Pseudonocardia tropica JCM 19149.</title>
        <authorList>
            <person name="Butdee W."/>
            <person name="Duangmal K."/>
        </authorList>
    </citation>
    <scope>NUCLEOTIDE SEQUENCE [LARGE SCALE GENOMIC DNA]</scope>
    <source>
        <strain evidence="3 4">JCM 19149</strain>
    </source>
</reference>
<evidence type="ECO:0000313" key="4">
    <source>
        <dbReference type="Proteomes" id="UP001464923"/>
    </source>
</evidence>
<evidence type="ECO:0000256" key="1">
    <source>
        <dbReference type="SAM" id="MobiDB-lite"/>
    </source>
</evidence>
<dbReference type="RefSeq" id="WP_345655148.1">
    <property type="nucleotide sequence ID" value="NZ_BAABLY010000115.1"/>
</dbReference>
<comment type="caution">
    <text evidence="3">The sequence shown here is derived from an EMBL/GenBank/DDBJ whole genome shotgun (WGS) entry which is preliminary data.</text>
</comment>
<proteinExistence type="predicted"/>
<gene>
    <name evidence="3" type="ORF">WHI96_25305</name>
</gene>
<accession>A0ABV1K1M9</accession>
<feature type="transmembrane region" description="Helical" evidence="2">
    <location>
        <begin position="46"/>
        <end position="65"/>
    </location>
</feature>
<dbReference type="EMBL" id="JBEDNP010000025">
    <property type="protein sequence ID" value="MEQ3542136.1"/>
    <property type="molecule type" value="Genomic_DNA"/>
</dbReference>
<evidence type="ECO:0000256" key="2">
    <source>
        <dbReference type="SAM" id="Phobius"/>
    </source>
</evidence>
<feature type="region of interest" description="Disordered" evidence="1">
    <location>
        <begin position="1"/>
        <end position="31"/>
    </location>
</feature>
<name>A0ABV1K1M9_9PSEU</name>
<keyword evidence="2" id="KW-0812">Transmembrane</keyword>
<keyword evidence="2" id="KW-0472">Membrane</keyword>